<dbReference type="InterPro" id="IPR036390">
    <property type="entry name" value="WH_DNA-bd_sf"/>
</dbReference>
<feature type="domain" description="HTH marR-type" evidence="4">
    <location>
        <begin position="4"/>
        <end position="139"/>
    </location>
</feature>
<dbReference type="GO" id="GO:0003677">
    <property type="term" value="F:DNA binding"/>
    <property type="evidence" value="ECO:0007669"/>
    <property type="project" value="UniProtKB-KW"/>
</dbReference>
<evidence type="ECO:0000259" key="4">
    <source>
        <dbReference type="PROSITE" id="PS50995"/>
    </source>
</evidence>
<dbReference type="InterPro" id="IPR039422">
    <property type="entry name" value="MarR/SlyA-like"/>
</dbReference>
<dbReference type="SMART" id="SM00347">
    <property type="entry name" value="HTH_MARR"/>
    <property type="match status" value="1"/>
</dbReference>
<reference evidence="5" key="1">
    <citation type="submission" date="2015-05" db="EMBL/GenBank/DDBJ databases">
        <title>Permanent draft genome of Rhodopirellula islandicus K833.</title>
        <authorList>
            <person name="Kizina J."/>
            <person name="Richter M."/>
            <person name="Glockner F.O."/>
            <person name="Harder J."/>
        </authorList>
    </citation>
    <scope>NUCLEOTIDE SEQUENCE [LARGE SCALE GENOMIC DNA]</scope>
    <source>
        <strain evidence="5">K833</strain>
    </source>
</reference>
<dbReference type="PATRIC" id="fig|595434.4.peg.5581"/>
<dbReference type="PANTHER" id="PTHR33164">
    <property type="entry name" value="TRANSCRIPTIONAL REGULATOR, MARR FAMILY"/>
    <property type="match status" value="1"/>
</dbReference>
<evidence type="ECO:0000313" key="6">
    <source>
        <dbReference type="Proteomes" id="UP000036367"/>
    </source>
</evidence>
<dbReference type="GO" id="GO:0006950">
    <property type="term" value="P:response to stress"/>
    <property type="evidence" value="ECO:0007669"/>
    <property type="project" value="TreeGrafter"/>
</dbReference>
<keyword evidence="6" id="KW-1185">Reference proteome</keyword>
<keyword evidence="1" id="KW-0805">Transcription regulation</keyword>
<evidence type="ECO:0000313" key="5">
    <source>
        <dbReference type="EMBL" id="KLU02053.1"/>
    </source>
</evidence>
<gene>
    <name evidence="5" type="ORF">RISK_005879</name>
</gene>
<protein>
    <submittedName>
        <fullName evidence="5">Transcriptional regulator, MarR family</fullName>
    </submittedName>
</protein>
<dbReference type="Proteomes" id="UP000036367">
    <property type="component" value="Unassembled WGS sequence"/>
</dbReference>
<dbReference type="EMBL" id="LECT01000046">
    <property type="protein sequence ID" value="KLU02053.1"/>
    <property type="molecule type" value="Genomic_DNA"/>
</dbReference>
<proteinExistence type="predicted"/>
<dbReference type="GO" id="GO:0003700">
    <property type="term" value="F:DNA-binding transcription factor activity"/>
    <property type="evidence" value="ECO:0007669"/>
    <property type="project" value="InterPro"/>
</dbReference>
<comment type="caution">
    <text evidence="5">The sequence shown here is derived from an EMBL/GenBank/DDBJ whole genome shotgun (WGS) entry which is preliminary data.</text>
</comment>
<dbReference type="AlphaFoldDB" id="A0A0J1B624"/>
<dbReference type="SUPFAM" id="SSF46785">
    <property type="entry name" value="Winged helix' DNA-binding domain"/>
    <property type="match status" value="1"/>
</dbReference>
<dbReference type="InterPro" id="IPR036388">
    <property type="entry name" value="WH-like_DNA-bd_sf"/>
</dbReference>
<organism evidence="5 6">
    <name type="scientific">Rhodopirellula islandica</name>
    <dbReference type="NCBI Taxonomy" id="595434"/>
    <lineage>
        <taxon>Bacteria</taxon>
        <taxon>Pseudomonadati</taxon>
        <taxon>Planctomycetota</taxon>
        <taxon>Planctomycetia</taxon>
        <taxon>Pirellulales</taxon>
        <taxon>Pirellulaceae</taxon>
        <taxon>Rhodopirellula</taxon>
    </lineage>
</organism>
<keyword evidence="3" id="KW-0804">Transcription</keyword>
<evidence type="ECO:0000256" key="1">
    <source>
        <dbReference type="ARBA" id="ARBA00023015"/>
    </source>
</evidence>
<dbReference type="PROSITE" id="PS50995">
    <property type="entry name" value="HTH_MARR_2"/>
    <property type="match status" value="1"/>
</dbReference>
<evidence type="ECO:0000256" key="2">
    <source>
        <dbReference type="ARBA" id="ARBA00023125"/>
    </source>
</evidence>
<dbReference type="RefSeq" id="WP_047816834.1">
    <property type="nucleotide sequence ID" value="NZ_LECT01000046.1"/>
</dbReference>
<dbReference type="OrthoDB" id="32523at2"/>
<dbReference type="PANTHER" id="PTHR33164:SF64">
    <property type="entry name" value="TRANSCRIPTIONAL REGULATOR SLYA"/>
    <property type="match status" value="1"/>
</dbReference>
<dbReference type="Gene3D" id="1.10.10.10">
    <property type="entry name" value="Winged helix-like DNA-binding domain superfamily/Winged helix DNA-binding domain"/>
    <property type="match status" value="1"/>
</dbReference>
<dbReference type="InterPro" id="IPR000835">
    <property type="entry name" value="HTH_MarR-typ"/>
</dbReference>
<name>A0A0J1B624_RHOIS</name>
<dbReference type="STRING" id="595434.RISK_005879"/>
<evidence type="ECO:0000256" key="3">
    <source>
        <dbReference type="ARBA" id="ARBA00023163"/>
    </source>
</evidence>
<accession>A0A0J1B624</accession>
<keyword evidence="2" id="KW-0238">DNA-binding</keyword>
<sequence length="143" mass="16333">MDHEERPGFLLSRLAYLFRIRITDVLKEAGLDLSVEESSILMVLHEAGEPLRTGDFAKLVMRDITTVTRQVDGLVKKRLVSRERDPNDGRAVLICPTAKGTKQMEKLMPLAEALRQRLKSGISVQQWSTTIRTMQRMQENLIE</sequence>
<dbReference type="Pfam" id="PF01047">
    <property type="entry name" value="MarR"/>
    <property type="match status" value="1"/>
</dbReference>